<dbReference type="EMBL" id="UINC01001249">
    <property type="protein sequence ID" value="SUZ75548.1"/>
    <property type="molecule type" value="Genomic_DNA"/>
</dbReference>
<dbReference type="PANTHER" id="PTHR31793:SF37">
    <property type="entry name" value="ACYL-COA THIOESTER HYDROLASE YBGC"/>
    <property type="match status" value="1"/>
</dbReference>
<dbReference type="Pfam" id="PF13279">
    <property type="entry name" value="4HBT_2"/>
    <property type="match status" value="1"/>
</dbReference>
<dbReference type="InterPro" id="IPR029069">
    <property type="entry name" value="HotDog_dom_sf"/>
</dbReference>
<dbReference type="InterPro" id="IPR050563">
    <property type="entry name" value="4-hydroxybenzoyl-CoA_TE"/>
</dbReference>
<dbReference type="NCBIfam" id="TIGR00051">
    <property type="entry name" value="YbgC/FadM family acyl-CoA thioesterase"/>
    <property type="match status" value="1"/>
</dbReference>
<keyword evidence="2" id="KW-0378">Hydrolase</keyword>
<name>A0A381Q9A5_9ZZZZ</name>
<dbReference type="PANTHER" id="PTHR31793">
    <property type="entry name" value="4-HYDROXYBENZOYL-COA THIOESTERASE FAMILY MEMBER"/>
    <property type="match status" value="1"/>
</dbReference>
<dbReference type="GO" id="GO:0047617">
    <property type="term" value="F:fatty acyl-CoA hydrolase activity"/>
    <property type="evidence" value="ECO:0007669"/>
    <property type="project" value="TreeGrafter"/>
</dbReference>
<organism evidence="3">
    <name type="scientific">marine metagenome</name>
    <dbReference type="NCBI Taxonomy" id="408172"/>
    <lineage>
        <taxon>unclassified sequences</taxon>
        <taxon>metagenomes</taxon>
        <taxon>ecological metagenomes</taxon>
    </lineage>
</organism>
<reference evidence="3" key="1">
    <citation type="submission" date="2018-05" db="EMBL/GenBank/DDBJ databases">
        <authorList>
            <person name="Lanie J.A."/>
            <person name="Ng W.-L."/>
            <person name="Kazmierczak K.M."/>
            <person name="Andrzejewski T.M."/>
            <person name="Davidsen T.M."/>
            <person name="Wayne K.J."/>
            <person name="Tettelin H."/>
            <person name="Glass J.I."/>
            <person name="Rusch D."/>
            <person name="Podicherti R."/>
            <person name="Tsui H.-C.T."/>
            <person name="Winkler M.E."/>
        </authorList>
    </citation>
    <scope>NUCLEOTIDE SEQUENCE</scope>
</reference>
<proteinExistence type="inferred from homology"/>
<evidence type="ECO:0000256" key="1">
    <source>
        <dbReference type="ARBA" id="ARBA00005953"/>
    </source>
</evidence>
<dbReference type="PIRSF" id="PIRSF003230">
    <property type="entry name" value="YbgC"/>
    <property type="match status" value="1"/>
</dbReference>
<dbReference type="AlphaFoldDB" id="A0A381Q9A5"/>
<sequence length="123" mass="14591">MGYVYYGRYANFYEIARVELFRKLGFTYSQLEEEGIGMPVIQMETKFIIPAKYDEIIKINIQIKEIPSAKILFHYRLYNKKKNLINTATTLLTFIDLQTKKAVRTPKKLLEIINNNFSEKENR</sequence>
<protein>
    <submittedName>
        <fullName evidence="3">Uncharacterized protein</fullName>
    </submittedName>
</protein>
<dbReference type="Gene3D" id="3.10.129.10">
    <property type="entry name" value="Hotdog Thioesterase"/>
    <property type="match status" value="1"/>
</dbReference>
<comment type="similarity">
    <text evidence="1">Belongs to the 4-hydroxybenzoyl-CoA thioesterase family.</text>
</comment>
<dbReference type="SUPFAM" id="SSF54637">
    <property type="entry name" value="Thioesterase/thiol ester dehydrase-isomerase"/>
    <property type="match status" value="1"/>
</dbReference>
<evidence type="ECO:0000313" key="3">
    <source>
        <dbReference type="EMBL" id="SUZ75548.1"/>
    </source>
</evidence>
<evidence type="ECO:0000256" key="2">
    <source>
        <dbReference type="ARBA" id="ARBA00022801"/>
    </source>
</evidence>
<dbReference type="InterPro" id="IPR006684">
    <property type="entry name" value="YbgC/YbaW"/>
</dbReference>
<gene>
    <name evidence="3" type="ORF">METZ01_LOCUS28402</name>
</gene>
<accession>A0A381Q9A5</accession>
<dbReference type="CDD" id="cd00586">
    <property type="entry name" value="4HBT"/>
    <property type="match status" value="1"/>
</dbReference>